<keyword evidence="6 11" id="KW-0812">Transmembrane</keyword>
<dbReference type="InterPro" id="IPR000515">
    <property type="entry name" value="MetI-like"/>
</dbReference>
<feature type="transmembrane region" description="Helical" evidence="11">
    <location>
        <begin position="223"/>
        <end position="243"/>
    </location>
</feature>
<keyword evidence="3 11" id="KW-0813">Transport</keyword>
<keyword evidence="4" id="KW-1003">Cell membrane</keyword>
<dbReference type="GO" id="GO:0005886">
    <property type="term" value="C:plasma membrane"/>
    <property type="evidence" value="ECO:0007669"/>
    <property type="project" value="UniProtKB-SubCell"/>
</dbReference>
<dbReference type="InterPro" id="IPR051789">
    <property type="entry name" value="Bact_Polyamine_Transport"/>
</dbReference>
<gene>
    <name evidence="13" type="ORF">F0357_07310</name>
</gene>
<proteinExistence type="inferred from homology"/>
<sequence length="246" mass="26319">MTLLFFLFLYIPIFVLFALSFNAGSTATIWKGFSFSWYASVADNPDIIRSAQNSLIVASAATVFSTLLATLAALGMDRARFTGTSAIAGVIALPLIVPEIVTAVASLIFFVGIGLRLGLGTVILAHTVFCIPFAYLPIKARLEGMPAAYREAAADLYADEWHTFRRITLPLLWPGILSGAMLAFITSLDDFVTTFFVAGPGSSTLPLYIFTSVRIGISPEVNAISAIMLGISIVFVAASMFIGRKG</sequence>
<feature type="transmembrane region" description="Helical" evidence="11">
    <location>
        <begin position="51"/>
        <end position="74"/>
    </location>
</feature>
<reference evidence="13 14" key="1">
    <citation type="submission" date="2019-09" db="EMBL/GenBank/DDBJ databases">
        <title>Segnochrobactrum spirostomi gen. nov., sp. nov., isolated from the ciliate Spirostomum cf. yagiui and description of a novel family, Segnochrobactraceae fam. nov. within the order Rhizobiales of the class Alphaproteobacteria.</title>
        <authorList>
            <person name="Akter S."/>
            <person name="Shazib S.U.A."/>
            <person name="Shin M.K."/>
        </authorList>
    </citation>
    <scope>NUCLEOTIDE SEQUENCE [LARGE SCALE GENOMIC DNA]</scope>
    <source>
        <strain evidence="13 14">Sp-1</strain>
    </source>
</reference>
<feature type="transmembrane region" description="Helical" evidence="11">
    <location>
        <begin position="86"/>
        <end position="111"/>
    </location>
</feature>
<keyword evidence="5" id="KW-0997">Cell inner membrane</keyword>
<evidence type="ECO:0000256" key="1">
    <source>
        <dbReference type="ARBA" id="ARBA00004429"/>
    </source>
</evidence>
<evidence type="ECO:0000256" key="8">
    <source>
        <dbReference type="ARBA" id="ARBA00023136"/>
    </source>
</evidence>
<evidence type="ECO:0000256" key="9">
    <source>
        <dbReference type="ARBA" id="ARBA00037216"/>
    </source>
</evidence>
<feature type="transmembrane region" description="Helical" evidence="11">
    <location>
        <begin position="191"/>
        <end position="211"/>
    </location>
</feature>
<dbReference type="EMBL" id="VWNA01000001">
    <property type="protein sequence ID" value="MQT12474.1"/>
    <property type="molecule type" value="Genomic_DNA"/>
</dbReference>
<keyword evidence="14" id="KW-1185">Reference proteome</keyword>
<evidence type="ECO:0000256" key="5">
    <source>
        <dbReference type="ARBA" id="ARBA00022519"/>
    </source>
</evidence>
<evidence type="ECO:0000256" key="10">
    <source>
        <dbReference type="ARBA" id="ARBA00039580"/>
    </source>
</evidence>
<dbReference type="AlphaFoldDB" id="A0A6A7Y0L1"/>
<dbReference type="InterPro" id="IPR035906">
    <property type="entry name" value="MetI-like_sf"/>
</dbReference>
<comment type="function">
    <text evidence="9">Required for the activity of the bacterial periplasmic transport system of putrescine and spermidine.</text>
</comment>
<dbReference type="Proteomes" id="UP000332515">
    <property type="component" value="Unassembled WGS sequence"/>
</dbReference>
<accession>A0A6A7Y0L1</accession>
<feature type="domain" description="ABC transmembrane type-1" evidence="12">
    <location>
        <begin position="51"/>
        <end position="242"/>
    </location>
</feature>
<protein>
    <recommendedName>
        <fullName evidence="10">Spermidine/putrescine transport system permease protein PotC</fullName>
    </recommendedName>
</protein>
<dbReference type="PANTHER" id="PTHR43848:SF5">
    <property type="entry name" value="SPERMIDINE_PUTRESCINE TRANSPORT SYSTEM PERMEASE PROTEIN POTC"/>
    <property type="match status" value="1"/>
</dbReference>
<name>A0A6A7Y0L1_9HYPH</name>
<dbReference type="PANTHER" id="PTHR43848">
    <property type="entry name" value="PUTRESCINE TRANSPORT SYSTEM PERMEASE PROTEIN POTI"/>
    <property type="match status" value="1"/>
</dbReference>
<dbReference type="Gene3D" id="1.10.3720.10">
    <property type="entry name" value="MetI-like"/>
    <property type="match status" value="1"/>
</dbReference>
<evidence type="ECO:0000313" key="14">
    <source>
        <dbReference type="Proteomes" id="UP000332515"/>
    </source>
</evidence>
<evidence type="ECO:0000256" key="6">
    <source>
        <dbReference type="ARBA" id="ARBA00022692"/>
    </source>
</evidence>
<evidence type="ECO:0000256" key="4">
    <source>
        <dbReference type="ARBA" id="ARBA00022475"/>
    </source>
</evidence>
<comment type="subcellular location">
    <subcellularLocation>
        <location evidence="1">Cell inner membrane</location>
        <topology evidence="1">Multi-pass membrane protein</topology>
    </subcellularLocation>
    <subcellularLocation>
        <location evidence="11">Cell membrane</location>
        <topology evidence="11">Multi-pass membrane protein</topology>
    </subcellularLocation>
</comment>
<comment type="caution">
    <text evidence="13">The sequence shown here is derived from an EMBL/GenBank/DDBJ whole genome shotgun (WGS) entry which is preliminary data.</text>
</comment>
<feature type="transmembrane region" description="Helical" evidence="11">
    <location>
        <begin position="167"/>
        <end position="185"/>
    </location>
</feature>
<keyword evidence="7 11" id="KW-1133">Transmembrane helix</keyword>
<dbReference type="CDD" id="cd06261">
    <property type="entry name" value="TM_PBP2"/>
    <property type="match status" value="1"/>
</dbReference>
<comment type="similarity">
    <text evidence="2">Belongs to the binding-protein-dependent transport system permease family. CysTW subfamily.</text>
</comment>
<keyword evidence="8 11" id="KW-0472">Membrane</keyword>
<feature type="transmembrane region" description="Helical" evidence="11">
    <location>
        <begin position="117"/>
        <end position="136"/>
    </location>
</feature>
<dbReference type="PROSITE" id="PS50928">
    <property type="entry name" value="ABC_TM1"/>
    <property type="match status" value="1"/>
</dbReference>
<evidence type="ECO:0000313" key="13">
    <source>
        <dbReference type="EMBL" id="MQT12474.1"/>
    </source>
</evidence>
<evidence type="ECO:0000256" key="7">
    <source>
        <dbReference type="ARBA" id="ARBA00022989"/>
    </source>
</evidence>
<evidence type="ECO:0000256" key="3">
    <source>
        <dbReference type="ARBA" id="ARBA00022448"/>
    </source>
</evidence>
<dbReference type="SUPFAM" id="SSF161098">
    <property type="entry name" value="MetI-like"/>
    <property type="match status" value="1"/>
</dbReference>
<evidence type="ECO:0000256" key="11">
    <source>
        <dbReference type="RuleBase" id="RU363032"/>
    </source>
</evidence>
<evidence type="ECO:0000259" key="12">
    <source>
        <dbReference type="PROSITE" id="PS50928"/>
    </source>
</evidence>
<dbReference type="GO" id="GO:0055085">
    <property type="term" value="P:transmembrane transport"/>
    <property type="evidence" value="ECO:0007669"/>
    <property type="project" value="InterPro"/>
</dbReference>
<dbReference type="Pfam" id="PF00528">
    <property type="entry name" value="BPD_transp_1"/>
    <property type="match status" value="1"/>
</dbReference>
<evidence type="ECO:0000256" key="2">
    <source>
        <dbReference type="ARBA" id="ARBA00007069"/>
    </source>
</evidence>
<organism evidence="13 14">
    <name type="scientific">Segnochrobactrum spirostomi</name>
    <dbReference type="NCBI Taxonomy" id="2608987"/>
    <lineage>
        <taxon>Bacteria</taxon>
        <taxon>Pseudomonadati</taxon>
        <taxon>Pseudomonadota</taxon>
        <taxon>Alphaproteobacteria</taxon>
        <taxon>Hyphomicrobiales</taxon>
        <taxon>Segnochrobactraceae</taxon>
        <taxon>Segnochrobactrum</taxon>
    </lineage>
</organism>